<name>A0A8J2HXJ1_9PLEO</name>
<feature type="compositionally biased region" description="Polar residues" evidence="1">
    <location>
        <begin position="473"/>
        <end position="483"/>
    </location>
</feature>
<evidence type="ECO:0000256" key="1">
    <source>
        <dbReference type="SAM" id="MobiDB-lite"/>
    </source>
</evidence>
<keyword evidence="4" id="KW-1185">Reference proteome</keyword>
<dbReference type="OrthoDB" id="4205424at2759"/>
<evidence type="ECO:0000313" key="3">
    <source>
        <dbReference type="EMBL" id="CAG5152477.1"/>
    </source>
</evidence>
<protein>
    <recommendedName>
        <fullName evidence="2">Sld7 C-terminal domain-containing protein</fullName>
    </recommendedName>
</protein>
<dbReference type="InterPro" id="IPR041260">
    <property type="entry name" value="Sld7_C"/>
</dbReference>
<feature type="domain" description="Sld7 C-terminal" evidence="2">
    <location>
        <begin position="319"/>
        <end position="419"/>
    </location>
</feature>
<proteinExistence type="predicted"/>
<feature type="region of interest" description="Disordered" evidence="1">
    <location>
        <begin position="337"/>
        <end position="370"/>
    </location>
</feature>
<dbReference type="EMBL" id="CAJRGZ010000016">
    <property type="protein sequence ID" value="CAG5152477.1"/>
    <property type="molecule type" value="Genomic_DNA"/>
</dbReference>
<dbReference type="AlphaFoldDB" id="A0A8J2HXJ1"/>
<sequence length="499" mass="54265">MTDVWSGDILLPGGNAIREVGLASQNGASSPALPATALRFLSTVDTARIPLYLAAGPSLDVWTTEEATQAWFESILLSKPTLVDAPRNAAKEWWDLARSQSPIGILVQVQKAEEEVYRPRVTEILFYGTIAAPANGRLPTPPSSSPYVDNAHVEILPELRVHALPLSSNLLHTSSIDLPSDAEPQFLPPLHESHVPPKSPKRNRDIFEEATIANKKARGRGGRAVSAAAARVSESQQPYTHRKSSLSIDTKASPFPDSRLPSASDHLSRPTSRPLSRSPSISSDTRPLSRKGQPESHARRSNLSQVATVPIQPEEPTTESRNKDALVKVVMAAMRMHGLQQRKQTRSRRASVAGAEESQQLSEEAAAEEAAKDDEYKLIYHQTYKGAALALRKHMSEKPLHATPDRMRDIVEKFLALFLSDPLAEPLPTEMPADPVATPGSRPRFGLSGSTHGHASPFDLPSTSRRPGMMRSVTDSHVYTGSPVSKKRVTNGESLGVPT</sequence>
<feature type="region of interest" description="Disordered" evidence="1">
    <location>
        <begin position="182"/>
        <end position="324"/>
    </location>
</feature>
<organism evidence="3 4">
    <name type="scientific">Alternaria atra</name>
    <dbReference type="NCBI Taxonomy" id="119953"/>
    <lineage>
        <taxon>Eukaryota</taxon>
        <taxon>Fungi</taxon>
        <taxon>Dikarya</taxon>
        <taxon>Ascomycota</taxon>
        <taxon>Pezizomycotina</taxon>
        <taxon>Dothideomycetes</taxon>
        <taxon>Pleosporomycetidae</taxon>
        <taxon>Pleosporales</taxon>
        <taxon>Pleosporineae</taxon>
        <taxon>Pleosporaceae</taxon>
        <taxon>Alternaria</taxon>
        <taxon>Alternaria sect. Ulocladioides</taxon>
    </lineage>
</organism>
<dbReference type="GeneID" id="67014269"/>
<gene>
    <name evidence="3" type="ORF">ALTATR162_LOCUS2786</name>
</gene>
<feature type="compositionally biased region" description="Low complexity" evidence="1">
    <location>
        <begin position="269"/>
        <end position="286"/>
    </location>
</feature>
<feature type="region of interest" description="Disordered" evidence="1">
    <location>
        <begin position="442"/>
        <end position="499"/>
    </location>
</feature>
<dbReference type="Proteomes" id="UP000676310">
    <property type="component" value="Unassembled WGS sequence"/>
</dbReference>
<feature type="compositionally biased region" description="Low complexity" evidence="1">
    <location>
        <begin position="355"/>
        <end position="364"/>
    </location>
</feature>
<evidence type="ECO:0000259" key="2">
    <source>
        <dbReference type="Pfam" id="PF18596"/>
    </source>
</evidence>
<comment type="caution">
    <text evidence="3">The sequence shown here is derived from an EMBL/GenBank/DDBJ whole genome shotgun (WGS) entry which is preliminary data.</text>
</comment>
<reference evidence="3" key="1">
    <citation type="submission" date="2021-05" db="EMBL/GenBank/DDBJ databases">
        <authorList>
            <person name="Stam R."/>
        </authorList>
    </citation>
    <scope>NUCLEOTIDE SEQUENCE</scope>
    <source>
        <strain evidence="3">CS162</strain>
    </source>
</reference>
<accession>A0A8J2HXJ1</accession>
<feature type="compositionally biased region" description="Polar residues" evidence="1">
    <location>
        <begin position="234"/>
        <end position="250"/>
    </location>
</feature>
<feature type="compositionally biased region" description="Low complexity" evidence="1">
    <location>
        <begin position="223"/>
        <end position="233"/>
    </location>
</feature>
<dbReference type="RefSeq" id="XP_043166327.1">
    <property type="nucleotide sequence ID" value="XM_043310392.1"/>
</dbReference>
<dbReference type="Pfam" id="PF18596">
    <property type="entry name" value="Sld7_C"/>
    <property type="match status" value="1"/>
</dbReference>
<evidence type="ECO:0000313" key="4">
    <source>
        <dbReference type="Proteomes" id="UP000676310"/>
    </source>
</evidence>